<evidence type="ECO:0000256" key="1">
    <source>
        <dbReference type="SAM" id="MobiDB-lite"/>
    </source>
</evidence>
<feature type="region of interest" description="Disordered" evidence="1">
    <location>
        <begin position="54"/>
        <end position="86"/>
    </location>
</feature>
<gene>
    <name evidence="2" type="ORF">IRJ41_018928</name>
</gene>
<evidence type="ECO:0000313" key="2">
    <source>
        <dbReference type="EMBL" id="KAI7792547.1"/>
    </source>
</evidence>
<sequence>RDELTKNDSGLGSAQAWTILILGEGTGRGGLYVPRGEYREEDAFMLLRCEVQPPAATHSSPDSHQRIVSKPGRKIQGRGPPMGLLRPIESITSKVLQSLEEKNCS</sequence>
<proteinExistence type="predicted"/>
<dbReference type="AlphaFoldDB" id="A0A9W7TAF1"/>
<protein>
    <submittedName>
        <fullName evidence="2">Uncharacterized protein</fullName>
    </submittedName>
</protein>
<organism evidence="2 3">
    <name type="scientific">Triplophysa rosa</name>
    <name type="common">Cave loach</name>
    <dbReference type="NCBI Taxonomy" id="992332"/>
    <lineage>
        <taxon>Eukaryota</taxon>
        <taxon>Metazoa</taxon>
        <taxon>Chordata</taxon>
        <taxon>Craniata</taxon>
        <taxon>Vertebrata</taxon>
        <taxon>Euteleostomi</taxon>
        <taxon>Actinopterygii</taxon>
        <taxon>Neopterygii</taxon>
        <taxon>Teleostei</taxon>
        <taxon>Ostariophysi</taxon>
        <taxon>Cypriniformes</taxon>
        <taxon>Nemacheilidae</taxon>
        <taxon>Triplophysa</taxon>
    </lineage>
</organism>
<accession>A0A9W7TAF1</accession>
<dbReference type="EMBL" id="JAFHDT010000023">
    <property type="protein sequence ID" value="KAI7792547.1"/>
    <property type="molecule type" value="Genomic_DNA"/>
</dbReference>
<reference evidence="2" key="1">
    <citation type="submission" date="2021-02" db="EMBL/GenBank/DDBJ databases">
        <title>Comparative genomics reveals that relaxation of natural selection precedes convergent phenotypic evolution of cavefish.</title>
        <authorList>
            <person name="Peng Z."/>
        </authorList>
    </citation>
    <scope>NUCLEOTIDE SEQUENCE</scope>
    <source>
        <tissue evidence="2">Muscle</tissue>
    </source>
</reference>
<name>A0A9W7TAF1_TRIRA</name>
<dbReference type="Proteomes" id="UP001059041">
    <property type="component" value="Linkage Group LG23"/>
</dbReference>
<feature type="non-terminal residue" evidence="2">
    <location>
        <position position="1"/>
    </location>
</feature>
<keyword evidence="3" id="KW-1185">Reference proteome</keyword>
<evidence type="ECO:0000313" key="3">
    <source>
        <dbReference type="Proteomes" id="UP001059041"/>
    </source>
</evidence>
<comment type="caution">
    <text evidence="2">The sequence shown here is derived from an EMBL/GenBank/DDBJ whole genome shotgun (WGS) entry which is preliminary data.</text>
</comment>